<dbReference type="EMBL" id="BAAAMN010000028">
    <property type="protein sequence ID" value="GAA2036308.1"/>
    <property type="molecule type" value="Genomic_DNA"/>
</dbReference>
<keyword evidence="2" id="KW-1185">Reference proteome</keyword>
<evidence type="ECO:0000313" key="1">
    <source>
        <dbReference type="EMBL" id="GAA2036308.1"/>
    </source>
</evidence>
<evidence type="ECO:0000313" key="2">
    <source>
        <dbReference type="Proteomes" id="UP001501461"/>
    </source>
</evidence>
<organism evidence="1 2">
    <name type="scientific">Yaniella flava</name>
    <dbReference type="NCBI Taxonomy" id="287930"/>
    <lineage>
        <taxon>Bacteria</taxon>
        <taxon>Bacillati</taxon>
        <taxon>Actinomycetota</taxon>
        <taxon>Actinomycetes</taxon>
        <taxon>Micrococcales</taxon>
        <taxon>Micrococcaceae</taxon>
        <taxon>Yaniella</taxon>
    </lineage>
</organism>
<gene>
    <name evidence="1" type="ORF">GCM10009720_16070</name>
</gene>
<dbReference type="RefSeq" id="WP_343957371.1">
    <property type="nucleotide sequence ID" value="NZ_BAAAMN010000028.1"/>
</dbReference>
<reference evidence="2" key="1">
    <citation type="journal article" date="2019" name="Int. J. Syst. Evol. Microbiol.">
        <title>The Global Catalogue of Microorganisms (GCM) 10K type strain sequencing project: providing services to taxonomists for standard genome sequencing and annotation.</title>
        <authorList>
            <consortium name="The Broad Institute Genomics Platform"/>
            <consortium name="The Broad Institute Genome Sequencing Center for Infectious Disease"/>
            <person name="Wu L."/>
            <person name="Ma J."/>
        </authorList>
    </citation>
    <scope>NUCLEOTIDE SEQUENCE [LARGE SCALE GENOMIC DNA]</scope>
    <source>
        <strain evidence="2">JCM 13595</strain>
    </source>
</reference>
<dbReference type="Proteomes" id="UP001501461">
    <property type="component" value="Unassembled WGS sequence"/>
</dbReference>
<protein>
    <submittedName>
        <fullName evidence="1">Uncharacterized protein</fullName>
    </submittedName>
</protein>
<accession>A0ABP5FXX5</accession>
<sequence>MKNLLNIFNPSVSKTDRKGVDSWLGTWITSLRNQGEIKVTLEKNDVQQSIYHGSLALSIIMEAFAHQYGASMKQVMPKLRRERLKAVPYAGIDDEPDELLLGLSMINTDSSTWFIDESYRDLVYQVVDEYGMDEAVVAMSTVAQHLHRMLTSKHSRIDVLDIAIRVGDTFVTATSSDAAQGKSS</sequence>
<comment type="caution">
    <text evidence="1">The sequence shown here is derived from an EMBL/GenBank/DDBJ whole genome shotgun (WGS) entry which is preliminary data.</text>
</comment>
<name>A0ABP5FXX5_9MICC</name>
<proteinExistence type="predicted"/>